<comment type="caution">
    <text evidence="6">The sequence shown here is derived from an EMBL/GenBank/DDBJ whole genome shotgun (WGS) entry which is preliminary data.</text>
</comment>
<dbReference type="InterPro" id="IPR036388">
    <property type="entry name" value="WH-like_DNA-bd_sf"/>
</dbReference>
<name>A0ABS1BLQ3_9SPHI</name>
<dbReference type="SUPFAM" id="SSF46785">
    <property type="entry name" value="Winged helix' DNA-binding domain"/>
    <property type="match status" value="1"/>
</dbReference>
<dbReference type="Pfam" id="PF00027">
    <property type="entry name" value="cNMP_binding"/>
    <property type="match status" value="1"/>
</dbReference>
<dbReference type="InterPro" id="IPR014710">
    <property type="entry name" value="RmlC-like_jellyroll"/>
</dbReference>
<dbReference type="RefSeq" id="WP_200586748.1">
    <property type="nucleotide sequence ID" value="NZ_JAEHFY010000017.1"/>
</dbReference>
<dbReference type="SMART" id="SM00100">
    <property type="entry name" value="cNMP"/>
    <property type="match status" value="1"/>
</dbReference>
<evidence type="ECO:0000256" key="1">
    <source>
        <dbReference type="ARBA" id="ARBA00023015"/>
    </source>
</evidence>
<gene>
    <name evidence="6" type="ORF">I5M32_12210</name>
</gene>
<evidence type="ECO:0000256" key="2">
    <source>
        <dbReference type="ARBA" id="ARBA00023125"/>
    </source>
</evidence>
<keyword evidence="7" id="KW-1185">Reference proteome</keyword>
<dbReference type="InterPro" id="IPR050397">
    <property type="entry name" value="Env_Response_Regulators"/>
</dbReference>
<sequence length="232" mass="26345">MKLSKKKYDNANCYLTINCSPEWRPAIEANKKVYEVKKGEQVFKEGQPVEGIYFVYQGILKVHKKWTSDKELILRFATGGSILGHRGLSTFNKNYPISATALENSVVCFIDMDFFNSTLKVNVDFTYKLMMFFADELQDSEAKMRNIAHMSVKGRLSQALINFKNQFGLAADGSLKLELSKQDVSSYIGATYETLFRILNELIEEKAVVVQKRNITIANEDILKNFAHNGNG</sequence>
<dbReference type="PANTHER" id="PTHR24567">
    <property type="entry name" value="CRP FAMILY TRANSCRIPTIONAL REGULATORY PROTEIN"/>
    <property type="match status" value="1"/>
</dbReference>
<evidence type="ECO:0000313" key="7">
    <source>
        <dbReference type="Proteomes" id="UP000660024"/>
    </source>
</evidence>
<dbReference type="InterPro" id="IPR012318">
    <property type="entry name" value="HTH_CRP"/>
</dbReference>
<organism evidence="6 7">
    <name type="scientific">Pedobacter segetis</name>
    <dbReference type="NCBI Taxonomy" id="2793069"/>
    <lineage>
        <taxon>Bacteria</taxon>
        <taxon>Pseudomonadati</taxon>
        <taxon>Bacteroidota</taxon>
        <taxon>Sphingobacteriia</taxon>
        <taxon>Sphingobacteriales</taxon>
        <taxon>Sphingobacteriaceae</taxon>
        <taxon>Pedobacter</taxon>
    </lineage>
</organism>
<dbReference type="InterPro" id="IPR000595">
    <property type="entry name" value="cNMP-bd_dom"/>
</dbReference>
<dbReference type="Proteomes" id="UP000660024">
    <property type="component" value="Unassembled WGS sequence"/>
</dbReference>
<dbReference type="SUPFAM" id="SSF51206">
    <property type="entry name" value="cAMP-binding domain-like"/>
    <property type="match status" value="1"/>
</dbReference>
<dbReference type="InterPro" id="IPR036390">
    <property type="entry name" value="WH_DNA-bd_sf"/>
</dbReference>
<evidence type="ECO:0000259" key="5">
    <source>
        <dbReference type="PROSITE" id="PS51063"/>
    </source>
</evidence>
<dbReference type="PROSITE" id="PS50042">
    <property type="entry name" value="CNMP_BINDING_3"/>
    <property type="match status" value="1"/>
</dbReference>
<dbReference type="CDD" id="cd00038">
    <property type="entry name" value="CAP_ED"/>
    <property type="match status" value="1"/>
</dbReference>
<feature type="domain" description="HTH crp-type" evidence="5">
    <location>
        <begin position="150"/>
        <end position="221"/>
    </location>
</feature>
<dbReference type="Gene3D" id="2.60.120.10">
    <property type="entry name" value="Jelly Rolls"/>
    <property type="match status" value="1"/>
</dbReference>
<dbReference type="InterPro" id="IPR018490">
    <property type="entry name" value="cNMP-bd_dom_sf"/>
</dbReference>
<evidence type="ECO:0000256" key="3">
    <source>
        <dbReference type="ARBA" id="ARBA00023163"/>
    </source>
</evidence>
<keyword evidence="1" id="KW-0805">Transcription regulation</keyword>
<dbReference type="PRINTS" id="PR00034">
    <property type="entry name" value="HTHCRP"/>
</dbReference>
<dbReference type="SMART" id="SM00419">
    <property type="entry name" value="HTH_CRP"/>
    <property type="match status" value="1"/>
</dbReference>
<dbReference type="PANTHER" id="PTHR24567:SF26">
    <property type="entry name" value="REGULATORY PROTEIN YEIL"/>
    <property type="match status" value="1"/>
</dbReference>
<dbReference type="Pfam" id="PF13545">
    <property type="entry name" value="HTH_Crp_2"/>
    <property type="match status" value="1"/>
</dbReference>
<evidence type="ECO:0000313" key="6">
    <source>
        <dbReference type="EMBL" id="MBK0383723.1"/>
    </source>
</evidence>
<feature type="domain" description="Cyclic nucleotide-binding" evidence="4">
    <location>
        <begin position="34"/>
        <end position="136"/>
    </location>
</feature>
<evidence type="ECO:0000259" key="4">
    <source>
        <dbReference type="PROSITE" id="PS50042"/>
    </source>
</evidence>
<proteinExistence type="predicted"/>
<reference evidence="6 7" key="1">
    <citation type="submission" date="2020-12" db="EMBL/GenBank/DDBJ databases">
        <title>Bacterial novel species Pedobacter sp. SD-b isolated from soil.</title>
        <authorList>
            <person name="Jung H.-Y."/>
        </authorList>
    </citation>
    <scope>NUCLEOTIDE SEQUENCE [LARGE SCALE GENOMIC DNA]</scope>
    <source>
        <strain evidence="6 7">SD-b</strain>
    </source>
</reference>
<keyword evidence="3" id="KW-0804">Transcription</keyword>
<dbReference type="PROSITE" id="PS51063">
    <property type="entry name" value="HTH_CRP_2"/>
    <property type="match status" value="1"/>
</dbReference>
<protein>
    <submittedName>
        <fullName evidence="6">Crp/Fnr family transcriptional regulator</fullName>
    </submittedName>
</protein>
<dbReference type="EMBL" id="JAEHFY010000017">
    <property type="protein sequence ID" value="MBK0383723.1"/>
    <property type="molecule type" value="Genomic_DNA"/>
</dbReference>
<dbReference type="Gene3D" id="1.10.10.10">
    <property type="entry name" value="Winged helix-like DNA-binding domain superfamily/Winged helix DNA-binding domain"/>
    <property type="match status" value="1"/>
</dbReference>
<keyword evidence="2" id="KW-0238">DNA-binding</keyword>
<accession>A0ABS1BLQ3</accession>